<protein>
    <recommendedName>
        <fullName evidence="6">Acid protease</fullName>
    </recommendedName>
</protein>
<evidence type="ECO:0000259" key="3">
    <source>
        <dbReference type="Pfam" id="PF23865"/>
    </source>
</evidence>
<organism evidence="4 5">
    <name type="scientific">Corynespora cassiicola Philippines</name>
    <dbReference type="NCBI Taxonomy" id="1448308"/>
    <lineage>
        <taxon>Eukaryota</taxon>
        <taxon>Fungi</taxon>
        <taxon>Dikarya</taxon>
        <taxon>Ascomycota</taxon>
        <taxon>Pezizomycotina</taxon>
        <taxon>Dothideomycetes</taxon>
        <taxon>Pleosporomycetidae</taxon>
        <taxon>Pleosporales</taxon>
        <taxon>Corynesporascaceae</taxon>
        <taxon>Corynespora</taxon>
    </lineage>
</organism>
<keyword evidence="5" id="KW-1185">Reference proteome</keyword>
<feature type="chain" id="PRO_5015625270" description="Acid protease" evidence="1">
    <location>
        <begin position="19"/>
        <end position="447"/>
    </location>
</feature>
<feature type="signal peptide" evidence="1">
    <location>
        <begin position="1"/>
        <end position="18"/>
    </location>
</feature>
<keyword evidence="1" id="KW-0732">Signal</keyword>
<feature type="domain" description="DUF7029" evidence="2">
    <location>
        <begin position="79"/>
        <end position="173"/>
    </location>
</feature>
<dbReference type="EMBL" id="KZ678136">
    <property type="protein sequence ID" value="PSN65774.1"/>
    <property type="molecule type" value="Genomic_DNA"/>
</dbReference>
<reference evidence="4 5" key="1">
    <citation type="journal article" date="2018" name="Front. Microbiol.">
        <title>Genome-Wide Analysis of Corynespora cassiicola Leaf Fall Disease Putative Effectors.</title>
        <authorList>
            <person name="Lopez D."/>
            <person name="Ribeiro S."/>
            <person name="Label P."/>
            <person name="Fumanal B."/>
            <person name="Venisse J.S."/>
            <person name="Kohler A."/>
            <person name="de Oliveira R.R."/>
            <person name="Labutti K."/>
            <person name="Lipzen A."/>
            <person name="Lail K."/>
            <person name="Bauer D."/>
            <person name="Ohm R.A."/>
            <person name="Barry K.W."/>
            <person name="Spatafora J."/>
            <person name="Grigoriev I.V."/>
            <person name="Martin F.M."/>
            <person name="Pujade-Renaud V."/>
        </authorList>
    </citation>
    <scope>NUCLEOTIDE SEQUENCE [LARGE SCALE GENOMIC DNA]</scope>
    <source>
        <strain evidence="4 5">Philippines</strain>
    </source>
</reference>
<dbReference type="OrthoDB" id="5382170at2759"/>
<name>A0A2T2NK09_CORCC</name>
<dbReference type="Pfam" id="PF22974">
    <property type="entry name" value="DUF7029"/>
    <property type="match status" value="1"/>
</dbReference>
<dbReference type="InterPro" id="IPR054293">
    <property type="entry name" value="DUF7029"/>
</dbReference>
<feature type="domain" description="DUF7223" evidence="3">
    <location>
        <begin position="248"/>
        <end position="430"/>
    </location>
</feature>
<accession>A0A2T2NK09</accession>
<dbReference type="AlphaFoldDB" id="A0A2T2NK09"/>
<evidence type="ECO:0000256" key="1">
    <source>
        <dbReference type="SAM" id="SignalP"/>
    </source>
</evidence>
<sequence>MLLQSYIFFSIFFHLVFSLPKDVQQKFNPSLYQDLKAARSYNSILRRSDRISIVKDIVLTYADEHNERTKFASRVKLSGNRPTLVIEEFDHLLDFVDCADSTLSFGFRDSSAYSNSKDACSDLDQGLIVASHASCSNPGTHSVYEITNLRFDDESKRLIFETQPSSFRDAFKSHKVDFGRTSEPHYFHRHERLARRQSPTSTLSRIPESVTAGAIPTQTYDVDTLTLDLTQEVIDTTFELPFGVEVAPAFPISIGCKECTTTGSLVLSAGEVDLSNPIGLSIQSFDPDQDRDLIKAGYFEAELNGFEASILLSATPSGNVEFAYDLFTFAPAGFNIPGFGSVGVIFQPQIAFDIGINGGVEFTWGFNLTVPDQSRIRLDIAELSNSSITGLENTAIGALPFNANASDIELSLSVGLRPFIALGMSFFDEDSSSSQVLTLIFRLSKPP</sequence>
<proteinExistence type="predicted"/>
<evidence type="ECO:0008006" key="6">
    <source>
        <dbReference type="Google" id="ProtNLM"/>
    </source>
</evidence>
<dbReference type="STRING" id="1448308.A0A2T2NK09"/>
<dbReference type="Proteomes" id="UP000240883">
    <property type="component" value="Unassembled WGS sequence"/>
</dbReference>
<dbReference type="Pfam" id="PF23865">
    <property type="entry name" value="DUF7223"/>
    <property type="match status" value="1"/>
</dbReference>
<evidence type="ECO:0000259" key="2">
    <source>
        <dbReference type="Pfam" id="PF22974"/>
    </source>
</evidence>
<dbReference type="InterPro" id="IPR055647">
    <property type="entry name" value="DUF7223"/>
</dbReference>
<evidence type="ECO:0000313" key="5">
    <source>
        <dbReference type="Proteomes" id="UP000240883"/>
    </source>
</evidence>
<gene>
    <name evidence="4" type="ORF">BS50DRAFT_397555</name>
</gene>
<evidence type="ECO:0000313" key="4">
    <source>
        <dbReference type="EMBL" id="PSN65774.1"/>
    </source>
</evidence>